<dbReference type="AlphaFoldDB" id="A0A1J1I1Z9"/>
<accession>A0A1J1I1Z9</accession>
<proteinExistence type="predicted"/>
<feature type="signal peptide" evidence="1">
    <location>
        <begin position="1"/>
        <end position="19"/>
    </location>
</feature>
<protein>
    <submittedName>
        <fullName evidence="2">CLUMA_CG007880, isoform A</fullName>
    </submittedName>
</protein>
<reference evidence="2 3" key="1">
    <citation type="submission" date="2015-04" db="EMBL/GenBank/DDBJ databases">
        <authorList>
            <person name="Syromyatnikov M.Y."/>
            <person name="Popov V.N."/>
        </authorList>
    </citation>
    <scope>NUCLEOTIDE SEQUENCE [LARGE SCALE GENOMIC DNA]</scope>
</reference>
<gene>
    <name evidence="2" type="ORF">CLUMA_CG007880</name>
</gene>
<keyword evidence="3" id="KW-1185">Reference proteome</keyword>
<sequence>MTHHRVLKILLFITLQAWSKFEKHRVIKEIPSLVNAEVKNYVLQKNENIFGDFIKWNFTMIRIGKEEKKEKESVS</sequence>
<name>A0A1J1I1Z9_9DIPT</name>
<evidence type="ECO:0000313" key="3">
    <source>
        <dbReference type="Proteomes" id="UP000183832"/>
    </source>
</evidence>
<evidence type="ECO:0000313" key="2">
    <source>
        <dbReference type="EMBL" id="CRK94367.1"/>
    </source>
</evidence>
<dbReference type="EMBL" id="CVRI01000038">
    <property type="protein sequence ID" value="CRK94367.1"/>
    <property type="molecule type" value="Genomic_DNA"/>
</dbReference>
<dbReference type="Proteomes" id="UP000183832">
    <property type="component" value="Unassembled WGS sequence"/>
</dbReference>
<organism evidence="2 3">
    <name type="scientific">Clunio marinus</name>
    <dbReference type="NCBI Taxonomy" id="568069"/>
    <lineage>
        <taxon>Eukaryota</taxon>
        <taxon>Metazoa</taxon>
        <taxon>Ecdysozoa</taxon>
        <taxon>Arthropoda</taxon>
        <taxon>Hexapoda</taxon>
        <taxon>Insecta</taxon>
        <taxon>Pterygota</taxon>
        <taxon>Neoptera</taxon>
        <taxon>Endopterygota</taxon>
        <taxon>Diptera</taxon>
        <taxon>Nematocera</taxon>
        <taxon>Chironomoidea</taxon>
        <taxon>Chironomidae</taxon>
        <taxon>Clunio</taxon>
    </lineage>
</organism>
<feature type="chain" id="PRO_5012091320" evidence="1">
    <location>
        <begin position="20"/>
        <end position="75"/>
    </location>
</feature>
<evidence type="ECO:0000256" key="1">
    <source>
        <dbReference type="SAM" id="SignalP"/>
    </source>
</evidence>
<keyword evidence="1" id="KW-0732">Signal</keyword>